<dbReference type="GeneID" id="70223110"/>
<feature type="region of interest" description="Disordered" evidence="1">
    <location>
        <begin position="1"/>
        <end position="20"/>
    </location>
</feature>
<protein>
    <submittedName>
        <fullName evidence="2">Uncharacterized protein</fullName>
    </submittedName>
</protein>
<evidence type="ECO:0000313" key="2">
    <source>
        <dbReference type="EMBL" id="KAH7247629.1"/>
    </source>
</evidence>
<name>A0A9P9GZT3_FUSRE</name>
<accession>A0A9P9GZT3</accession>
<keyword evidence="3" id="KW-1185">Reference proteome</keyword>
<reference evidence="2" key="1">
    <citation type="journal article" date="2021" name="Nat. Commun.">
        <title>Genetic determinants of endophytism in the Arabidopsis root mycobiome.</title>
        <authorList>
            <person name="Mesny F."/>
            <person name="Miyauchi S."/>
            <person name="Thiergart T."/>
            <person name="Pickel B."/>
            <person name="Atanasova L."/>
            <person name="Karlsson M."/>
            <person name="Huettel B."/>
            <person name="Barry K.W."/>
            <person name="Haridas S."/>
            <person name="Chen C."/>
            <person name="Bauer D."/>
            <person name="Andreopoulos W."/>
            <person name="Pangilinan J."/>
            <person name="LaButti K."/>
            <person name="Riley R."/>
            <person name="Lipzen A."/>
            <person name="Clum A."/>
            <person name="Drula E."/>
            <person name="Henrissat B."/>
            <person name="Kohler A."/>
            <person name="Grigoriev I.V."/>
            <person name="Martin F.M."/>
            <person name="Hacquard S."/>
        </authorList>
    </citation>
    <scope>NUCLEOTIDE SEQUENCE</scope>
    <source>
        <strain evidence="2">MPI-CAGE-AT-0023</strain>
    </source>
</reference>
<evidence type="ECO:0000256" key="1">
    <source>
        <dbReference type="SAM" id="MobiDB-lite"/>
    </source>
</evidence>
<evidence type="ECO:0000313" key="3">
    <source>
        <dbReference type="Proteomes" id="UP000720189"/>
    </source>
</evidence>
<dbReference type="RefSeq" id="XP_046048212.1">
    <property type="nucleotide sequence ID" value="XM_046193156.1"/>
</dbReference>
<sequence length="72" mass="7774">MSKSNRHGTVTMSKGGHPETLGVHEHFAAAPIPPGAGKFTQLRVRCKYCSKTMNSVPSERSLSAANYLHFGC</sequence>
<proteinExistence type="predicted"/>
<comment type="caution">
    <text evidence="2">The sequence shown here is derived from an EMBL/GenBank/DDBJ whole genome shotgun (WGS) entry which is preliminary data.</text>
</comment>
<gene>
    <name evidence="2" type="ORF">BKA55DRAFT_572604</name>
</gene>
<dbReference type="AlphaFoldDB" id="A0A9P9GZT3"/>
<dbReference type="OrthoDB" id="5103944at2759"/>
<organism evidence="2 3">
    <name type="scientific">Fusarium redolens</name>
    <dbReference type="NCBI Taxonomy" id="48865"/>
    <lineage>
        <taxon>Eukaryota</taxon>
        <taxon>Fungi</taxon>
        <taxon>Dikarya</taxon>
        <taxon>Ascomycota</taxon>
        <taxon>Pezizomycotina</taxon>
        <taxon>Sordariomycetes</taxon>
        <taxon>Hypocreomycetidae</taxon>
        <taxon>Hypocreales</taxon>
        <taxon>Nectriaceae</taxon>
        <taxon>Fusarium</taxon>
        <taxon>Fusarium redolens species complex</taxon>
    </lineage>
</organism>
<dbReference type="Proteomes" id="UP000720189">
    <property type="component" value="Unassembled WGS sequence"/>
</dbReference>
<dbReference type="EMBL" id="JAGMUX010000010">
    <property type="protein sequence ID" value="KAH7247629.1"/>
    <property type="molecule type" value="Genomic_DNA"/>
</dbReference>